<evidence type="ECO:0000256" key="1">
    <source>
        <dbReference type="ARBA" id="ARBA00001936"/>
    </source>
</evidence>
<evidence type="ECO:0000313" key="25">
    <source>
        <dbReference type="EMBL" id="LAC24837.1"/>
    </source>
</evidence>
<keyword evidence="14" id="KW-0472">Membrane</keyword>
<protein>
    <recommendedName>
        <fullName evidence="18">Glycoprotein-N-acetylgalactosamine 3-beta-galactosyltransferase 1</fullName>
        <ecNumber evidence="6">2.4.1.122</ecNumber>
    </recommendedName>
    <alternativeName>
        <fullName evidence="20">Core 1 O-glycan T-synthase</fullName>
    </alternativeName>
    <alternativeName>
        <fullName evidence="21">Core 1 UDP-galactose:N-acetylgalactosamine-alpha-R beta 1,3-galactosyltransferase 1</fullName>
    </alternativeName>
    <alternativeName>
        <fullName evidence="19">Core 1 beta1,3-galactosyltransferase 1</fullName>
    </alternativeName>
</protein>
<evidence type="ECO:0000256" key="17">
    <source>
        <dbReference type="ARBA" id="ARBA00023211"/>
    </source>
</evidence>
<evidence type="ECO:0000256" key="23">
    <source>
        <dbReference type="SAM" id="MobiDB-lite"/>
    </source>
</evidence>
<keyword evidence="12" id="KW-0735">Signal-anchor</keyword>
<keyword evidence="7 25" id="KW-0328">Glycosyltransferase</keyword>
<evidence type="ECO:0000256" key="22">
    <source>
        <dbReference type="ARBA" id="ARBA00059245"/>
    </source>
</evidence>
<evidence type="ECO:0000256" key="3">
    <source>
        <dbReference type="ARBA" id="ARBA00004922"/>
    </source>
</evidence>
<feature type="region of interest" description="Disordered" evidence="23">
    <location>
        <begin position="273"/>
        <end position="398"/>
    </location>
</feature>
<evidence type="ECO:0000256" key="10">
    <source>
        <dbReference type="ARBA" id="ARBA00022723"/>
    </source>
</evidence>
<dbReference type="InterPro" id="IPR026050">
    <property type="entry name" value="C1GALT1/C1GALT1_chp1"/>
</dbReference>
<comment type="function">
    <text evidence="22">Glycosyltransferase that generates the core 1 O-glycan Gal-beta1-3GalNAc-alpha1-Ser/Thr (T antigen), which is a precursor for many extended O-glycans in glycoproteins.</text>
</comment>
<evidence type="ECO:0000256" key="20">
    <source>
        <dbReference type="ARBA" id="ARBA00042009"/>
    </source>
</evidence>
<feature type="compositionally biased region" description="Polar residues" evidence="23">
    <location>
        <begin position="439"/>
        <end position="448"/>
    </location>
</feature>
<feature type="compositionally biased region" description="Polar residues" evidence="23">
    <location>
        <begin position="369"/>
        <end position="383"/>
    </location>
</feature>
<feature type="compositionally biased region" description="Basic residues" evidence="23">
    <location>
        <begin position="294"/>
        <end position="304"/>
    </location>
</feature>
<evidence type="ECO:0000256" key="4">
    <source>
        <dbReference type="ARBA" id="ARBA00006462"/>
    </source>
</evidence>
<dbReference type="Pfam" id="PF02434">
    <property type="entry name" value="Fringe"/>
    <property type="match status" value="1"/>
</dbReference>
<evidence type="ECO:0000256" key="15">
    <source>
        <dbReference type="ARBA" id="ARBA00023157"/>
    </source>
</evidence>
<evidence type="ECO:0000256" key="7">
    <source>
        <dbReference type="ARBA" id="ARBA00022676"/>
    </source>
</evidence>
<evidence type="ECO:0000256" key="21">
    <source>
        <dbReference type="ARBA" id="ARBA00043065"/>
    </source>
</evidence>
<comment type="subunit">
    <text evidence="5">Homodimer; disulfide-linked.</text>
</comment>
<evidence type="ECO:0000256" key="18">
    <source>
        <dbReference type="ARBA" id="ARBA00040898"/>
    </source>
</evidence>
<accession>A0A6A7G1M1</accession>
<keyword evidence="11" id="KW-0547">Nucleotide-binding</keyword>
<comment type="similarity">
    <text evidence="4">Belongs to the glycosyltransferase 31 family. Beta3-Gal-T subfamily.</text>
</comment>
<evidence type="ECO:0000256" key="8">
    <source>
        <dbReference type="ARBA" id="ARBA00022679"/>
    </source>
</evidence>
<evidence type="ECO:0000256" key="13">
    <source>
        <dbReference type="ARBA" id="ARBA00022989"/>
    </source>
</evidence>
<keyword evidence="16" id="KW-0325">Glycoprotein</keyword>
<feature type="domain" description="Fringe-like glycosyltransferase" evidence="24">
    <location>
        <begin position="29"/>
        <end position="189"/>
    </location>
</feature>
<feature type="region of interest" description="Disordered" evidence="23">
    <location>
        <begin position="413"/>
        <end position="474"/>
    </location>
</feature>
<evidence type="ECO:0000256" key="6">
    <source>
        <dbReference type="ARBA" id="ARBA00012557"/>
    </source>
</evidence>
<comment type="pathway">
    <text evidence="3">Protein modification; protein glycosylation.</text>
</comment>
<keyword evidence="15" id="KW-1015">Disulfide bond</keyword>
<feature type="compositionally biased region" description="Low complexity" evidence="23">
    <location>
        <begin position="413"/>
        <end position="423"/>
    </location>
</feature>
<keyword evidence="8 25" id="KW-0808">Transferase</keyword>
<dbReference type="Gene3D" id="3.90.550.50">
    <property type="match status" value="1"/>
</dbReference>
<evidence type="ECO:0000256" key="11">
    <source>
        <dbReference type="ARBA" id="ARBA00022741"/>
    </source>
</evidence>
<dbReference type="EMBL" id="IACT01005690">
    <property type="protein sequence ID" value="LAC24837.1"/>
    <property type="molecule type" value="mRNA"/>
</dbReference>
<dbReference type="FunFam" id="3.90.550.50:FF:000017">
    <property type="entry name" value="Glycoprotein-N-acetylgalactosamine 3-beta-galactosyltransferase 1"/>
    <property type="match status" value="1"/>
</dbReference>
<dbReference type="GO" id="GO:0000166">
    <property type="term" value="F:nucleotide binding"/>
    <property type="evidence" value="ECO:0007669"/>
    <property type="project" value="UniProtKB-KW"/>
</dbReference>
<evidence type="ECO:0000256" key="5">
    <source>
        <dbReference type="ARBA" id="ARBA00011748"/>
    </source>
</evidence>
<keyword evidence="13" id="KW-1133">Transmembrane helix</keyword>
<comment type="subcellular location">
    <subcellularLocation>
        <location evidence="2">Membrane</location>
        <topology evidence="2">Single-pass type II membrane protein</topology>
    </subcellularLocation>
</comment>
<comment type="cofactor">
    <cofactor evidence="1">
        <name>Mn(2+)</name>
        <dbReference type="ChEBI" id="CHEBI:29035"/>
    </cofactor>
</comment>
<dbReference type="GO" id="GO:0016263">
    <property type="term" value="F:glycoprotein-N-acetylgalactosamine 3-beta-galactosyltransferase activity"/>
    <property type="evidence" value="ECO:0007669"/>
    <property type="project" value="UniProtKB-EC"/>
</dbReference>
<dbReference type="GO" id="GO:0016020">
    <property type="term" value="C:membrane"/>
    <property type="evidence" value="ECO:0007669"/>
    <property type="project" value="UniProtKB-SubCell"/>
</dbReference>
<evidence type="ECO:0000256" key="14">
    <source>
        <dbReference type="ARBA" id="ARBA00023136"/>
    </source>
</evidence>
<dbReference type="AlphaFoldDB" id="A0A6A7G1M1"/>
<organism evidence="25">
    <name type="scientific">Hirondellea gigas</name>
    <dbReference type="NCBI Taxonomy" id="1518452"/>
    <lineage>
        <taxon>Eukaryota</taxon>
        <taxon>Metazoa</taxon>
        <taxon>Ecdysozoa</taxon>
        <taxon>Arthropoda</taxon>
        <taxon>Crustacea</taxon>
        <taxon>Multicrustacea</taxon>
        <taxon>Malacostraca</taxon>
        <taxon>Eumalacostraca</taxon>
        <taxon>Peracarida</taxon>
        <taxon>Amphipoda</taxon>
        <taxon>Amphilochidea</taxon>
        <taxon>Lysianassida</taxon>
        <taxon>Lysianassidira</taxon>
        <taxon>Lysianassoidea</taxon>
        <taxon>Lysianassidae</taxon>
        <taxon>Hirondellea</taxon>
    </lineage>
</organism>
<sequence length="474" mass="52279">MHSSNESHHAGEMVEADRLASEVRLLCWVMTSPSNHQKKAKHILATWGKRCQKTIFMSSKADPALNAVAVTTNEGRNRLWEKTKGAFQYIYDHHLNDADWFLKADDDTYVIVENLRYVLSPYNSSAPLWLGRRFRKFVKKGYMSGGAGYVLSREAVRLLVEEGLPNKKKCRGDSFGAEDVEMGKCLQNVGVVPGDSRDSEGRDRFFPFIPEHHLIPGHIGPKNWLWDWVYHPMFVGLDCCSDTAISFHYIPPNKMYELEYLLYHLRPHGVVPSDPEDPLPPPSSDSLPSEYLKQPKKKKKKKKKNSPDNMKIPKMAAMPHYVSGGSSGNNISGGNSSNNNNDGSDTNNTDSGNSNGNSNTSGDSDTHVDNSNGSSDTNHTHNPSVSDNKNNSINISNDVPGATAIETIKSVSSSVVGDGNNNNIPLSAASGTDTKKNSSKGSVDAGTTNHDRRKGVVDEELTEAVTRRPKRGRR</sequence>
<evidence type="ECO:0000256" key="2">
    <source>
        <dbReference type="ARBA" id="ARBA00004606"/>
    </source>
</evidence>
<keyword evidence="9" id="KW-0812">Transmembrane</keyword>
<evidence type="ECO:0000256" key="19">
    <source>
        <dbReference type="ARBA" id="ARBA00041226"/>
    </source>
</evidence>
<name>A0A6A7G1M1_9CRUS</name>
<keyword evidence="10" id="KW-0479">Metal-binding</keyword>
<feature type="compositionally biased region" description="Low complexity" evidence="23">
    <location>
        <begin position="328"/>
        <end position="363"/>
    </location>
</feature>
<keyword evidence="17" id="KW-0464">Manganese</keyword>
<dbReference type="GO" id="GO:0030145">
    <property type="term" value="F:manganese ion binding"/>
    <property type="evidence" value="ECO:0007669"/>
    <property type="project" value="UniProtKB-ARBA"/>
</dbReference>
<evidence type="ECO:0000256" key="16">
    <source>
        <dbReference type="ARBA" id="ARBA00023180"/>
    </source>
</evidence>
<proteinExistence type="evidence at transcript level"/>
<evidence type="ECO:0000256" key="9">
    <source>
        <dbReference type="ARBA" id="ARBA00022692"/>
    </source>
</evidence>
<dbReference type="PANTHER" id="PTHR23033">
    <property type="entry name" value="BETA1,3-GALACTOSYLTRANSFERASE"/>
    <property type="match status" value="1"/>
</dbReference>
<dbReference type="UniPathway" id="UPA00378"/>
<dbReference type="InterPro" id="IPR003378">
    <property type="entry name" value="Fringe-like_glycosylTrfase"/>
</dbReference>
<evidence type="ECO:0000259" key="24">
    <source>
        <dbReference type="Pfam" id="PF02434"/>
    </source>
</evidence>
<feature type="compositionally biased region" description="Low complexity" evidence="23">
    <location>
        <begin position="384"/>
        <end position="398"/>
    </location>
</feature>
<reference evidence="25" key="1">
    <citation type="submission" date="2017-11" db="EMBL/GenBank/DDBJ databases">
        <title>The sensing device of the deep-sea amphipod.</title>
        <authorList>
            <person name="Kobayashi H."/>
            <person name="Nagahama T."/>
            <person name="Arai W."/>
            <person name="Sasagawa Y."/>
            <person name="Umeda M."/>
            <person name="Hayashi T."/>
            <person name="Nikaido I."/>
            <person name="Watanabe H."/>
            <person name="Oguri K."/>
            <person name="Kitazato H."/>
            <person name="Fujioka K."/>
            <person name="Kido Y."/>
            <person name="Takami H."/>
        </authorList>
    </citation>
    <scope>NUCLEOTIDE SEQUENCE</scope>
    <source>
        <tissue evidence="25">Whole body</tissue>
    </source>
</reference>
<dbReference type="EC" id="2.4.1.122" evidence="6"/>
<evidence type="ECO:0000256" key="12">
    <source>
        <dbReference type="ARBA" id="ARBA00022968"/>
    </source>
</evidence>
<dbReference type="PANTHER" id="PTHR23033:SF14">
    <property type="entry name" value="GLYCOPROTEIN-N-ACETYLGALACTOSAMINE 3-BETA-GALACTOSYLTRANSFERASE 1-RELATED"/>
    <property type="match status" value="1"/>
</dbReference>